<keyword evidence="3" id="KW-0349">Heme</keyword>
<evidence type="ECO:0000313" key="11">
    <source>
        <dbReference type="Proteomes" id="UP001218218"/>
    </source>
</evidence>
<dbReference type="InterPro" id="IPR036851">
    <property type="entry name" value="Chloroperoxidase-like_sf"/>
</dbReference>
<dbReference type="Gene3D" id="1.10.489.10">
    <property type="entry name" value="Chloroperoxidase-like"/>
    <property type="match status" value="1"/>
</dbReference>
<evidence type="ECO:0000256" key="5">
    <source>
        <dbReference type="ARBA" id="ARBA00023002"/>
    </source>
</evidence>
<proteinExistence type="inferred from homology"/>
<dbReference type="PANTHER" id="PTHR33577">
    <property type="entry name" value="STERIGMATOCYSTIN BIOSYNTHESIS PEROXIDASE STCC-RELATED"/>
    <property type="match status" value="1"/>
</dbReference>
<keyword evidence="5" id="KW-0560">Oxidoreductase</keyword>
<evidence type="ECO:0000259" key="9">
    <source>
        <dbReference type="PROSITE" id="PS51405"/>
    </source>
</evidence>
<dbReference type="PANTHER" id="PTHR33577:SF1">
    <property type="entry name" value="HEME HALOPEROXIDASE FAMILY PROFILE DOMAIN-CONTAINING PROTEIN"/>
    <property type="match status" value="1"/>
</dbReference>
<evidence type="ECO:0000256" key="2">
    <source>
        <dbReference type="ARBA" id="ARBA00022559"/>
    </source>
</evidence>
<dbReference type="PROSITE" id="PS51405">
    <property type="entry name" value="HEME_HALOPEROXIDASE"/>
    <property type="match status" value="1"/>
</dbReference>
<dbReference type="GO" id="GO:0004601">
    <property type="term" value="F:peroxidase activity"/>
    <property type="evidence" value="ECO:0007669"/>
    <property type="project" value="UniProtKB-KW"/>
</dbReference>
<dbReference type="EMBL" id="JARIHO010000010">
    <property type="protein sequence ID" value="KAJ7354231.1"/>
    <property type="molecule type" value="Genomic_DNA"/>
</dbReference>
<evidence type="ECO:0000313" key="10">
    <source>
        <dbReference type="EMBL" id="KAJ7354231.1"/>
    </source>
</evidence>
<feature type="signal peptide" evidence="8">
    <location>
        <begin position="1"/>
        <end position="20"/>
    </location>
</feature>
<sequence length="402" mass="43239">MYAAPGLVYFCALASVHVSAWMLPGKRTIDATTFDTNQLIDVTGAHAFVEAGPNDFRGPCPGLNALANHNYIPHHGVVSIEQAILAATEVFGMGLDFATGAGVLALYGANLLDVPFFEFSIGGPPGGILGGILGAPTGLSGTHNQFESDSSPTRCDLYECGDNYSVQPDAFQGLLDLIGKNPDPSRNLDILIQHRVARLQHSKANNPYFFYGPIEMLASNLATVIIGGAMTNHSAADPDGFFSVDGLSSLYGVSRGPDGLRYSRNERIPSSWYRRPLNDPYLAITHALPDMLHMWAEYPETVLIGGNTGEVDSFVPIDITNLTGGVYSAASLLEGNNAICFAFQFLQLAFPDIVSNLEDLVAEILKQLAETVEPLECPEFETLGLESLSKYPGYTRSVKRSV</sequence>
<gene>
    <name evidence="10" type="ORF">DFH08DRAFT_984600</name>
</gene>
<dbReference type="GO" id="GO:0046872">
    <property type="term" value="F:metal ion binding"/>
    <property type="evidence" value="ECO:0007669"/>
    <property type="project" value="UniProtKB-KW"/>
</dbReference>
<dbReference type="Proteomes" id="UP001218218">
    <property type="component" value="Unassembled WGS sequence"/>
</dbReference>
<accession>A0AAD7ABD8</accession>
<feature type="chain" id="PRO_5042121380" evidence="8">
    <location>
        <begin position="21"/>
        <end position="402"/>
    </location>
</feature>
<comment type="cofactor">
    <cofactor evidence="1">
        <name>heme b</name>
        <dbReference type="ChEBI" id="CHEBI:60344"/>
    </cofactor>
</comment>
<reference evidence="10" key="1">
    <citation type="submission" date="2023-03" db="EMBL/GenBank/DDBJ databases">
        <title>Massive genome expansion in bonnet fungi (Mycena s.s.) driven by repeated elements and novel gene families across ecological guilds.</title>
        <authorList>
            <consortium name="Lawrence Berkeley National Laboratory"/>
            <person name="Harder C.B."/>
            <person name="Miyauchi S."/>
            <person name="Viragh M."/>
            <person name="Kuo A."/>
            <person name="Thoen E."/>
            <person name="Andreopoulos B."/>
            <person name="Lu D."/>
            <person name="Skrede I."/>
            <person name="Drula E."/>
            <person name="Henrissat B."/>
            <person name="Morin E."/>
            <person name="Kohler A."/>
            <person name="Barry K."/>
            <person name="LaButti K."/>
            <person name="Morin E."/>
            <person name="Salamov A."/>
            <person name="Lipzen A."/>
            <person name="Mereny Z."/>
            <person name="Hegedus B."/>
            <person name="Baldrian P."/>
            <person name="Stursova M."/>
            <person name="Weitz H."/>
            <person name="Taylor A."/>
            <person name="Grigoriev I.V."/>
            <person name="Nagy L.G."/>
            <person name="Martin F."/>
            <person name="Kauserud H."/>
        </authorList>
    </citation>
    <scope>NUCLEOTIDE SEQUENCE</scope>
    <source>
        <strain evidence="10">CBHHK002</strain>
    </source>
</reference>
<name>A0AAD7ABD8_9AGAR</name>
<protein>
    <submittedName>
        <fullName evidence="10">Chloroperoxidase</fullName>
    </submittedName>
</protein>
<evidence type="ECO:0000256" key="6">
    <source>
        <dbReference type="ARBA" id="ARBA00023004"/>
    </source>
</evidence>
<evidence type="ECO:0000256" key="7">
    <source>
        <dbReference type="ARBA" id="ARBA00025795"/>
    </source>
</evidence>
<keyword evidence="11" id="KW-1185">Reference proteome</keyword>
<keyword evidence="6" id="KW-0408">Iron</keyword>
<keyword evidence="8" id="KW-0732">Signal</keyword>
<evidence type="ECO:0000256" key="4">
    <source>
        <dbReference type="ARBA" id="ARBA00022723"/>
    </source>
</evidence>
<comment type="caution">
    <text evidence="10">The sequence shown here is derived from an EMBL/GenBank/DDBJ whole genome shotgun (WGS) entry which is preliminary data.</text>
</comment>
<comment type="similarity">
    <text evidence="7">Belongs to the chloroperoxidase family.</text>
</comment>
<keyword evidence="4" id="KW-0479">Metal-binding</keyword>
<dbReference type="Pfam" id="PF01328">
    <property type="entry name" value="Peroxidase_2"/>
    <property type="match status" value="1"/>
</dbReference>
<evidence type="ECO:0000256" key="1">
    <source>
        <dbReference type="ARBA" id="ARBA00001970"/>
    </source>
</evidence>
<keyword evidence="2" id="KW-0575">Peroxidase</keyword>
<organism evidence="10 11">
    <name type="scientific">Mycena albidolilacea</name>
    <dbReference type="NCBI Taxonomy" id="1033008"/>
    <lineage>
        <taxon>Eukaryota</taxon>
        <taxon>Fungi</taxon>
        <taxon>Dikarya</taxon>
        <taxon>Basidiomycota</taxon>
        <taxon>Agaricomycotina</taxon>
        <taxon>Agaricomycetes</taxon>
        <taxon>Agaricomycetidae</taxon>
        <taxon>Agaricales</taxon>
        <taxon>Marasmiineae</taxon>
        <taxon>Mycenaceae</taxon>
        <taxon>Mycena</taxon>
    </lineage>
</organism>
<feature type="domain" description="Heme haloperoxidase family profile" evidence="9">
    <location>
        <begin position="44"/>
        <end position="293"/>
    </location>
</feature>
<dbReference type="AlphaFoldDB" id="A0AAD7ABD8"/>
<evidence type="ECO:0000256" key="8">
    <source>
        <dbReference type="SAM" id="SignalP"/>
    </source>
</evidence>
<dbReference type="InterPro" id="IPR000028">
    <property type="entry name" value="Chloroperoxidase"/>
</dbReference>
<evidence type="ECO:0000256" key="3">
    <source>
        <dbReference type="ARBA" id="ARBA00022617"/>
    </source>
</evidence>
<dbReference type="SUPFAM" id="SSF47571">
    <property type="entry name" value="Cloroperoxidase"/>
    <property type="match status" value="1"/>
</dbReference>